<reference evidence="8" key="2">
    <citation type="journal article" date="2021" name="PeerJ">
        <title>Extensive microbial diversity within the chicken gut microbiome revealed by metagenomics and culture.</title>
        <authorList>
            <person name="Gilroy R."/>
            <person name="Ravi A."/>
            <person name="Getino M."/>
            <person name="Pursley I."/>
            <person name="Horton D.L."/>
            <person name="Alikhan N.F."/>
            <person name="Baker D."/>
            <person name="Gharbi K."/>
            <person name="Hall N."/>
            <person name="Watson M."/>
            <person name="Adriaenssens E.M."/>
            <person name="Foster-Nyarko E."/>
            <person name="Jarju S."/>
            <person name="Secka A."/>
            <person name="Antonio M."/>
            <person name="Oren A."/>
            <person name="Chaudhuri R.R."/>
            <person name="La Ragione R."/>
            <person name="Hildebrand F."/>
            <person name="Pallen M.J."/>
        </authorList>
    </citation>
    <scope>NUCLEOTIDE SEQUENCE</scope>
    <source>
        <strain evidence="8">ChiBcec7-5410</strain>
    </source>
</reference>
<dbReference type="InterPro" id="IPR013325">
    <property type="entry name" value="RNA_pol_sigma_r2"/>
</dbReference>
<evidence type="ECO:0000256" key="2">
    <source>
        <dbReference type="ARBA" id="ARBA00023015"/>
    </source>
</evidence>
<dbReference type="GO" id="GO:0016987">
    <property type="term" value="F:sigma factor activity"/>
    <property type="evidence" value="ECO:0007669"/>
    <property type="project" value="UniProtKB-KW"/>
</dbReference>
<dbReference type="PANTHER" id="PTHR43133">
    <property type="entry name" value="RNA POLYMERASE ECF-TYPE SIGMA FACTO"/>
    <property type="match status" value="1"/>
</dbReference>
<keyword evidence="3" id="KW-0731">Sigma factor</keyword>
<feature type="domain" description="RNA polymerase sigma-70 region 2" evidence="6">
    <location>
        <begin position="25"/>
        <end position="86"/>
    </location>
</feature>
<reference evidence="8" key="1">
    <citation type="submission" date="2020-10" db="EMBL/GenBank/DDBJ databases">
        <authorList>
            <person name="Gilroy R."/>
        </authorList>
    </citation>
    <scope>NUCLEOTIDE SEQUENCE</scope>
    <source>
        <strain evidence="8">ChiBcec7-5410</strain>
    </source>
</reference>
<evidence type="ECO:0000259" key="7">
    <source>
        <dbReference type="Pfam" id="PF08281"/>
    </source>
</evidence>
<dbReference type="SUPFAM" id="SSF88659">
    <property type="entry name" value="Sigma3 and sigma4 domains of RNA polymerase sigma factors"/>
    <property type="match status" value="1"/>
</dbReference>
<feature type="domain" description="RNA polymerase sigma factor 70 region 4 type 2" evidence="7">
    <location>
        <begin position="125"/>
        <end position="175"/>
    </location>
</feature>
<dbReference type="InterPro" id="IPR013249">
    <property type="entry name" value="RNA_pol_sigma70_r4_t2"/>
</dbReference>
<evidence type="ECO:0000259" key="6">
    <source>
        <dbReference type="Pfam" id="PF04542"/>
    </source>
</evidence>
<name>A0A9D1KR08_9FIRM</name>
<accession>A0A9D1KR08</accession>
<keyword evidence="4" id="KW-0238">DNA-binding</keyword>
<keyword evidence="5" id="KW-0804">Transcription</keyword>
<dbReference type="AlphaFoldDB" id="A0A9D1KR08"/>
<dbReference type="PANTHER" id="PTHR43133:SF8">
    <property type="entry name" value="RNA POLYMERASE SIGMA FACTOR HI_1459-RELATED"/>
    <property type="match status" value="1"/>
</dbReference>
<dbReference type="SUPFAM" id="SSF88946">
    <property type="entry name" value="Sigma2 domain of RNA polymerase sigma factors"/>
    <property type="match status" value="1"/>
</dbReference>
<dbReference type="GO" id="GO:0006352">
    <property type="term" value="P:DNA-templated transcription initiation"/>
    <property type="evidence" value="ECO:0007669"/>
    <property type="project" value="InterPro"/>
</dbReference>
<sequence length="188" mass="21717">MMQDDEIISLFFARSEDAIRQLDVQYGRTCRSLSHNILGSWQDAEECVNDAYLGAWNTIPPQKPSPLLAYICKIVRNLSLRRFRDKMAIKRNAHFDVALQELEGCLPSSDTLDDQIDAKELAAVIKQFLDSLSVENRVIFLRRYWFLDSYREIARRVGLTEKTVSVRLVRIRQKLKALLEEKDVPVSG</sequence>
<dbReference type="GO" id="GO:0003677">
    <property type="term" value="F:DNA binding"/>
    <property type="evidence" value="ECO:0007669"/>
    <property type="project" value="UniProtKB-KW"/>
</dbReference>
<proteinExistence type="inferred from homology"/>
<gene>
    <name evidence="8" type="ORF">IAC43_05190</name>
</gene>
<dbReference type="InterPro" id="IPR036388">
    <property type="entry name" value="WH-like_DNA-bd_sf"/>
</dbReference>
<dbReference type="EMBL" id="DVLW01000141">
    <property type="protein sequence ID" value="HIT94558.1"/>
    <property type="molecule type" value="Genomic_DNA"/>
</dbReference>
<keyword evidence="2" id="KW-0805">Transcription regulation</keyword>
<comment type="similarity">
    <text evidence="1">Belongs to the sigma-70 factor family. ECF subfamily.</text>
</comment>
<evidence type="ECO:0000313" key="8">
    <source>
        <dbReference type="EMBL" id="HIT94558.1"/>
    </source>
</evidence>
<dbReference type="InterPro" id="IPR039425">
    <property type="entry name" value="RNA_pol_sigma-70-like"/>
</dbReference>
<dbReference type="Gene3D" id="1.10.10.10">
    <property type="entry name" value="Winged helix-like DNA-binding domain superfamily/Winged helix DNA-binding domain"/>
    <property type="match status" value="1"/>
</dbReference>
<organism evidence="8 9">
    <name type="scientific">Candidatus Faecivivens stercoripullorum</name>
    <dbReference type="NCBI Taxonomy" id="2840805"/>
    <lineage>
        <taxon>Bacteria</taxon>
        <taxon>Bacillati</taxon>
        <taxon>Bacillota</taxon>
        <taxon>Clostridia</taxon>
        <taxon>Eubacteriales</taxon>
        <taxon>Oscillospiraceae</taxon>
        <taxon>Oscillospiraceae incertae sedis</taxon>
        <taxon>Candidatus Faecivivens</taxon>
    </lineage>
</organism>
<dbReference type="Pfam" id="PF04542">
    <property type="entry name" value="Sigma70_r2"/>
    <property type="match status" value="1"/>
</dbReference>
<evidence type="ECO:0000256" key="4">
    <source>
        <dbReference type="ARBA" id="ARBA00023125"/>
    </source>
</evidence>
<dbReference type="Pfam" id="PF08281">
    <property type="entry name" value="Sigma70_r4_2"/>
    <property type="match status" value="1"/>
</dbReference>
<dbReference type="CDD" id="cd06171">
    <property type="entry name" value="Sigma70_r4"/>
    <property type="match status" value="1"/>
</dbReference>
<dbReference type="InterPro" id="IPR014284">
    <property type="entry name" value="RNA_pol_sigma-70_dom"/>
</dbReference>
<protein>
    <submittedName>
        <fullName evidence="8">Sigma-70 family RNA polymerase sigma factor</fullName>
    </submittedName>
</protein>
<dbReference type="Proteomes" id="UP000824160">
    <property type="component" value="Unassembled WGS sequence"/>
</dbReference>
<evidence type="ECO:0000256" key="3">
    <source>
        <dbReference type="ARBA" id="ARBA00023082"/>
    </source>
</evidence>
<dbReference type="Gene3D" id="1.10.1740.10">
    <property type="match status" value="1"/>
</dbReference>
<dbReference type="InterPro" id="IPR013324">
    <property type="entry name" value="RNA_pol_sigma_r3/r4-like"/>
</dbReference>
<evidence type="ECO:0000256" key="5">
    <source>
        <dbReference type="ARBA" id="ARBA00023163"/>
    </source>
</evidence>
<evidence type="ECO:0000313" key="9">
    <source>
        <dbReference type="Proteomes" id="UP000824160"/>
    </source>
</evidence>
<dbReference type="NCBIfam" id="TIGR02937">
    <property type="entry name" value="sigma70-ECF"/>
    <property type="match status" value="1"/>
</dbReference>
<dbReference type="InterPro" id="IPR007627">
    <property type="entry name" value="RNA_pol_sigma70_r2"/>
</dbReference>
<evidence type="ECO:0000256" key="1">
    <source>
        <dbReference type="ARBA" id="ARBA00010641"/>
    </source>
</evidence>
<comment type="caution">
    <text evidence="8">The sequence shown here is derived from an EMBL/GenBank/DDBJ whole genome shotgun (WGS) entry which is preliminary data.</text>
</comment>